<keyword evidence="2" id="KW-1185">Reference proteome</keyword>
<reference evidence="1 2" key="1">
    <citation type="journal article" date="2021" name="Front. Genet.">
        <title>Chromosome-Level Genome Assembly Reveals Significant Gene Expansion in the Toll and IMD Signaling Pathways of Dendrolimus kikuchii.</title>
        <authorList>
            <person name="Zhou J."/>
            <person name="Wu P."/>
            <person name="Xiong Z."/>
            <person name="Liu N."/>
            <person name="Zhao N."/>
            <person name="Ji M."/>
            <person name="Qiu Y."/>
            <person name="Yang B."/>
        </authorList>
    </citation>
    <scope>NUCLEOTIDE SEQUENCE [LARGE SCALE GENOMIC DNA]</scope>
    <source>
        <strain evidence="1">Ann1</strain>
    </source>
</reference>
<protein>
    <submittedName>
        <fullName evidence="1">Uncharacterized protein</fullName>
    </submittedName>
</protein>
<dbReference type="Proteomes" id="UP000824533">
    <property type="component" value="Linkage Group LG01"/>
</dbReference>
<comment type="caution">
    <text evidence="1">The sequence shown here is derived from an EMBL/GenBank/DDBJ whole genome shotgun (WGS) entry which is preliminary data.</text>
</comment>
<sequence>MAQRPAAPPGLLLARAAAATLLSSHVSPAPSALCHLASFYADAALNTFLDFLSFHNVCQIARARIAVTAARPCGTAAGRRIAHRALLPGCATSTALYSNHSPVCSARDRRCARQQLYNTLFN</sequence>
<evidence type="ECO:0000313" key="2">
    <source>
        <dbReference type="Proteomes" id="UP000824533"/>
    </source>
</evidence>
<accession>A0ACC1DID4</accession>
<name>A0ACC1DID4_9NEOP</name>
<gene>
    <name evidence="1" type="ORF">K1T71_000079</name>
</gene>
<evidence type="ECO:0000313" key="1">
    <source>
        <dbReference type="EMBL" id="KAJ0183656.1"/>
    </source>
</evidence>
<proteinExistence type="predicted"/>
<organism evidence="1 2">
    <name type="scientific">Dendrolimus kikuchii</name>
    <dbReference type="NCBI Taxonomy" id="765133"/>
    <lineage>
        <taxon>Eukaryota</taxon>
        <taxon>Metazoa</taxon>
        <taxon>Ecdysozoa</taxon>
        <taxon>Arthropoda</taxon>
        <taxon>Hexapoda</taxon>
        <taxon>Insecta</taxon>
        <taxon>Pterygota</taxon>
        <taxon>Neoptera</taxon>
        <taxon>Endopterygota</taxon>
        <taxon>Lepidoptera</taxon>
        <taxon>Glossata</taxon>
        <taxon>Ditrysia</taxon>
        <taxon>Bombycoidea</taxon>
        <taxon>Lasiocampidae</taxon>
        <taxon>Dendrolimus</taxon>
    </lineage>
</organism>
<dbReference type="EMBL" id="CM034387">
    <property type="protein sequence ID" value="KAJ0183656.1"/>
    <property type="molecule type" value="Genomic_DNA"/>
</dbReference>